<comment type="caution">
    <text evidence="1">The sequence shown here is derived from an EMBL/GenBank/DDBJ whole genome shotgun (WGS) entry which is preliminary data.</text>
</comment>
<evidence type="ECO:0000313" key="2">
    <source>
        <dbReference type="Proteomes" id="UP001187531"/>
    </source>
</evidence>
<dbReference type="InterPro" id="IPR029058">
    <property type="entry name" value="AB_hydrolase_fold"/>
</dbReference>
<dbReference type="PANTHER" id="PTHR11440">
    <property type="entry name" value="LECITHIN-CHOLESTEROL ACYLTRANSFERASE-RELATED"/>
    <property type="match status" value="1"/>
</dbReference>
<proteinExistence type="predicted"/>
<dbReference type="AlphaFoldDB" id="A0AA88INB8"/>
<dbReference type="GO" id="GO:0006629">
    <property type="term" value="P:lipid metabolic process"/>
    <property type="evidence" value="ECO:0007669"/>
    <property type="project" value="InterPro"/>
</dbReference>
<dbReference type="Pfam" id="PF02450">
    <property type="entry name" value="LCAT"/>
    <property type="match status" value="1"/>
</dbReference>
<evidence type="ECO:0000313" key="1">
    <source>
        <dbReference type="EMBL" id="KAK2724867.1"/>
    </source>
</evidence>
<keyword evidence="2" id="KW-1185">Reference proteome</keyword>
<reference evidence="1" key="1">
    <citation type="submission" date="2023-07" db="EMBL/GenBank/DDBJ databases">
        <title>Chromosome-level genome assembly of Artemia franciscana.</title>
        <authorList>
            <person name="Jo E."/>
        </authorList>
    </citation>
    <scope>NUCLEOTIDE SEQUENCE</scope>
    <source>
        <tissue evidence="1">Whole body</tissue>
    </source>
</reference>
<dbReference type="GO" id="GO:0008374">
    <property type="term" value="F:O-acyltransferase activity"/>
    <property type="evidence" value="ECO:0007669"/>
    <property type="project" value="InterPro"/>
</dbReference>
<sequence>MAINTNYLEQEMRNFRIYWLLLFWRPVISEEAVPYPVILIPGDGGSQIEAKLSKENVVHYICSKKSDYFSLWLNLELLVPIVIDCWVDNMRLYYDNVSRTTSNSPGVEIRVPGFGDTLTVEWLDPSKASPGAYFNKIADSLALLGLERNFTIRGIPYDFRKAPNENIDLFSNLKNIIEETADRTGKPVVIVAHSMGAPNSLYFLNKQTSGWKKKYIKSLVTLAGCWGGTVKALKVFAQGDNLGVSVLSEATLREEQRSNPSLAWLMPSKHFWAIDEPLVKTANKSYGVGSYEEFFKDINYPDGYDMWLDTKDLIPDLSPPDVEVHCLYGTGIETVESLFYSKDLPFGKAKLLTTLDGDGTVNLRSLEGCKRWIGKQRDPVYTRELMGRDHMAVLADPVVLAYINALVTGIDPNTVIGLETNEIN</sequence>
<dbReference type="InterPro" id="IPR003386">
    <property type="entry name" value="LACT/PDAT_acylTrfase"/>
</dbReference>
<evidence type="ECO:0008006" key="3">
    <source>
        <dbReference type="Google" id="ProtNLM"/>
    </source>
</evidence>
<dbReference type="EMBL" id="JAVRJZ010000003">
    <property type="protein sequence ID" value="KAK2724867.1"/>
    <property type="molecule type" value="Genomic_DNA"/>
</dbReference>
<protein>
    <recommendedName>
        <fullName evidence="3">Group XV phospholipase A2</fullName>
    </recommendedName>
</protein>
<accession>A0AA88INB8</accession>
<dbReference type="Gene3D" id="3.40.50.1820">
    <property type="entry name" value="alpha/beta hydrolase"/>
    <property type="match status" value="2"/>
</dbReference>
<dbReference type="Proteomes" id="UP001187531">
    <property type="component" value="Unassembled WGS sequence"/>
</dbReference>
<name>A0AA88INB8_ARTSF</name>
<gene>
    <name evidence="1" type="ORF">QYM36_001365</name>
</gene>
<organism evidence="1 2">
    <name type="scientific">Artemia franciscana</name>
    <name type="common">Brine shrimp</name>
    <name type="synonym">Artemia sanfranciscana</name>
    <dbReference type="NCBI Taxonomy" id="6661"/>
    <lineage>
        <taxon>Eukaryota</taxon>
        <taxon>Metazoa</taxon>
        <taxon>Ecdysozoa</taxon>
        <taxon>Arthropoda</taxon>
        <taxon>Crustacea</taxon>
        <taxon>Branchiopoda</taxon>
        <taxon>Anostraca</taxon>
        <taxon>Artemiidae</taxon>
        <taxon>Artemia</taxon>
    </lineage>
</organism>
<dbReference type="SUPFAM" id="SSF53474">
    <property type="entry name" value="alpha/beta-Hydrolases"/>
    <property type="match status" value="1"/>
</dbReference>